<feature type="transmembrane region" description="Helical" evidence="1">
    <location>
        <begin position="12"/>
        <end position="31"/>
    </location>
</feature>
<dbReference type="KEGG" id="asan:AWM72_06695"/>
<dbReference type="AlphaFoldDB" id="A0A0X8FBZ0"/>
<evidence type="ECO:0000313" key="4">
    <source>
        <dbReference type="Proteomes" id="UP000069912"/>
    </source>
</evidence>
<reference evidence="4" key="2">
    <citation type="submission" date="2016-01" db="EMBL/GenBank/DDBJ databases">
        <title>Six Aerococcus type strain genome sequencing and assembly using PacBio and Illumina Hiseq.</title>
        <authorList>
            <person name="Carkaci D."/>
            <person name="Dargis R."/>
            <person name="Nielsen X.C."/>
            <person name="Skovgaard O."/>
            <person name="Fuursted K."/>
            <person name="Christensen J.J."/>
        </authorList>
    </citation>
    <scope>NUCLEOTIDE SEQUENCE [LARGE SCALE GENOMIC DNA]</scope>
    <source>
        <strain evidence="4">CCUG43001</strain>
    </source>
</reference>
<keyword evidence="1" id="KW-0812">Transmembrane</keyword>
<evidence type="ECO:0000313" key="2">
    <source>
        <dbReference type="EMBL" id="AMB94455.1"/>
    </source>
</evidence>
<accession>A0A0X8FBZ0</accession>
<evidence type="ECO:0000313" key="3">
    <source>
        <dbReference type="EMBL" id="PKZ23551.1"/>
    </source>
</evidence>
<protein>
    <submittedName>
        <fullName evidence="2">Uncharacterized protein</fullName>
    </submittedName>
</protein>
<organism evidence="2 4">
    <name type="scientific">Aerococcus sanguinicola</name>
    <dbReference type="NCBI Taxonomy" id="119206"/>
    <lineage>
        <taxon>Bacteria</taxon>
        <taxon>Bacillati</taxon>
        <taxon>Bacillota</taxon>
        <taxon>Bacilli</taxon>
        <taxon>Lactobacillales</taxon>
        <taxon>Aerococcaceae</taxon>
        <taxon>Aerococcus</taxon>
    </lineage>
</organism>
<dbReference type="EMBL" id="PKGY01000001">
    <property type="protein sequence ID" value="PKZ23551.1"/>
    <property type="molecule type" value="Genomic_DNA"/>
</dbReference>
<proteinExistence type="predicted"/>
<gene>
    <name evidence="2" type="ORF">AWM72_06695</name>
    <name evidence="3" type="ORF">CYJ28_03065</name>
</gene>
<name>A0A0X8FBZ0_9LACT</name>
<feature type="transmembrane region" description="Helical" evidence="1">
    <location>
        <begin position="37"/>
        <end position="62"/>
    </location>
</feature>
<dbReference type="Proteomes" id="UP000069912">
    <property type="component" value="Chromosome"/>
</dbReference>
<dbReference type="Proteomes" id="UP000234239">
    <property type="component" value="Unassembled WGS sequence"/>
</dbReference>
<sequence>MPPQSKFQEFLLILSSIILMVTAVFSGLYILSLQPSLVVRLLVYLMFLIIFLSVGLSIYWFAFRKKS</sequence>
<reference evidence="3 5" key="3">
    <citation type="submission" date="2017-12" db="EMBL/GenBank/DDBJ databases">
        <title>Phylogenetic diversity of female urinary microbiome.</title>
        <authorList>
            <person name="Thomas-White K."/>
            <person name="Wolfe A.J."/>
        </authorList>
    </citation>
    <scope>NUCLEOTIDE SEQUENCE [LARGE SCALE GENOMIC DNA]</scope>
    <source>
        <strain evidence="3 5">UMB0139</strain>
    </source>
</reference>
<dbReference type="EMBL" id="CP014160">
    <property type="protein sequence ID" value="AMB94455.1"/>
    <property type="molecule type" value="Genomic_DNA"/>
</dbReference>
<evidence type="ECO:0000256" key="1">
    <source>
        <dbReference type="SAM" id="Phobius"/>
    </source>
</evidence>
<reference evidence="2 4" key="1">
    <citation type="journal article" date="2016" name="Genome Announc.">
        <title>Complete Genome Sequences of Aerococcus christensenii CCUG 28831T, Aerococcus sanguinicola CCUG 43001T, Aerococcus urinae CCUG 36881T, Aerococcus urinaeequi CCUG 28094T, Aerococcus urinaehominis CCUG 42038 BT, and Aerococcus viridans CCUG 4311T.</title>
        <authorList>
            <person name="Carkaci D."/>
            <person name="Dargis R."/>
            <person name="Nielsen X.C."/>
            <person name="Skovgaard O."/>
            <person name="Fuursted K."/>
            <person name="Christensen J.J."/>
        </authorList>
    </citation>
    <scope>NUCLEOTIDE SEQUENCE [LARGE SCALE GENOMIC DNA]</scope>
    <source>
        <strain evidence="2 4">CCUG43001</strain>
    </source>
</reference>
<keyword evidence="4" id="KW-1185">Reference proteome</keyword>
<keyword evidence="1" id="KW-0472">Membrane</keyword>
<keyword evidence="1" id="KW-1133">Transmembrane helix</keyword>
<evidence type="ECO:0000313" key="5">
    <source>
        <dbReference type="Proteomes" id="UP000234239"/>
    </source>
</evidence>